<dbReference type="SUPFAM" id="SSF81383">
    <property type="entry name" value="F-box domain"/>
    <property type="match status" value="1"/>
</dbReference>
<gene>
    <name evidence="2" type="ORF">TEA_025364</name>
</gene>
<dbReference type="Gene3D" id="1.20.1280.50">
    <property type="match status" value="1"/>
</dbReference>
<keyword evidence="3" id="KW-1185">Reference proteome</keyword>
<comment type="caution">
    <text evidence="2">The sequence shown here is derived from an EMBL/GenBank/DDBJ whole genome shotgun (WGS) entry which is preliminary data.</text>
</comment>
<organism evidence="2 3">
    <name type="scientific">Camellia sinensis var. sinensis</name>
    <name type="common">China tea</name>
    <dbReference type="NCBI Taxonomy" id="542762"/>
    <lineage>
        <taxon>Eukaryota</taxon>
        <taxon>Viridiplantae</taxon>
        <taxon>Streptophyta</taxon>
        <taxon>Embryophyta</taxon>
        <taxon>Tracheophyta</taxon>
        <taxon>Spermatophyta</taxon>
        <taxon>Magnoliopsida</taxon>
        <taxon>eudicotyledons</taxon>
        <taxon>Gunneridae</taxon>
        <taxon>Pentapetalae</taxon>
        <taxon>asterids</taxon>
        <taxon>Ericales</taxon>
        <taxon>Theaceae</taxon>
        <taxon>Camellia</taxon>
    </lineage>
</organism>
<dbReference type="Proteomes" id="UP000306102">
    <property type="component" value="Unassembled WGS sequence"/>
</dbReference>
<dbReference type="InterPro" id="IPR005174">
    <property type="entry name" value="KIB1-4_b-propeller"/>
</dbReference>
<dbReference type="Pfam" id="PF03478">
    <property type="entry name" value="Beta-prop_KIB1-4"/>
    <property type="match status" value="1"/>
</dbReference>
<protein>
    <recommendedName>
        <fullName evidence="1">KIB1-4 beta-propeller domain-containing protein</fullName>
    </recommendedName>
</protein>
<proteinExistence type="predicted"/>
<dbReference type="PANTHER" id="PTHR44259:SF114">
    <property type="entry name" value="OS06G0707300 PROTEIN"/>
    <property type="match status" value="1"/>
</dbReference>
<dbReference type="EMBL" id="SDRB02013850">
    <property type="protein sequence ID" value="THF93864.1"/>
    <property type="molecule type" value="Genomic_DNA"/>
</dbReference>
<name>A0A4S4CV95_CAMSN</name>
<dbReference type="PANTHER" id="PTHR44259">
    <property type="entry name" value="OS07G0183000 PROTEIN-RELATED"/>
    <property type="match status" value="1"/>
</dbReference>
<evidence type="ECO:0000313" key="2">
    <source>
        <dbReference type="EMBL" id="THF93864.1"/>
    </source>
</evidence>
<reference evidence="2 3" key="1">
    <citation type="journal article" date="2018" name="Proc. Natl. Acad. Sci. U.S.A.">
        <title>Draft genome sequence of Camellia sinensis var. sinensis provides insights into the evolution of the tea genome and tea quality.</title>
        <authorList>
            <person name="Wei C."/>
            <person name="Yang H."/>
            <person name="Wang S."/>
            <person name="Zhao J."/>
            <person name="Liu C."/>
            <person name="Gao L."/>
            <person name="Xia E."/>
            <person name="Lu Y."/>
            <person name="Tai Y."/>
            <person name="She G."/>
            <person name="Sun J."/>
            <person name="Cao H."/>
            <person name="Tong W."/>
            <person name="Gao Q."/>
            <person name="Li Y."/>
            <person name="Deng W."/>
            <person name="Jiang X."/>
            <person name="Wang W."/>
            <person name="Chen Q."/>
            <person name="Zhang S."/>
            <person name="Li H."/>
            <person name="Wu J."/>
            <person name="Wang P."/>
            <person name="Li P."/>
            <person name="Shi C."/>
            <person name="Zheng F."/>
            <person name="Jian J."/>
            <person name="Huang B."/>
            <person name="Shan D."/>
            <person name="Shi M."/>
            <person name="Fang C."/>
            <person name="Yue Y."/>
            <person name="Li F."/>
            <person name="Li D."/>
            <person name="Wei S."/>
            <person name="Han B."/>
            <person name="Jiang C."/>
            <person name="Yin Y."/>
            <person name="Xia T."/>
            <person name="Zhang Z."/>
            <person name="Bennetzen J.L."/>
            <person name="Zhao S."/>
            <person name="Wan X."/>
        </authorList>
    </citation>
    <scope>NUCLEOTIDE SEQUENCE [LARGE SCALE GENOMIC DNA]</scope>
    <source>
        <strain evidence="3">cv. Shuchazao</strain>
        <tissue evidence="2">Leaf</tissue>
    </source>
</reference>
<dbReference type="InterPro" id="IPR050942">
    <property type="entry name" value="F-box_BR-signaling"/>
</dbReference>
<evidence type="ECO:0000259" key="1">
    <source>
        <dbReference type="Pfam" id="PF03478"/>
    </source>
</evidence>
<dbReference type="STRING" id="542762.A0A4S4CV95"/>
<accession>A0A4S4CV95</accession>
<dbReference type="InterPro" id="IPR036047">
    <property type="entry name" value="F-box-like_dom_sf"/>
</dbReference>
<feature type="domain" description="KIB1-4 beta-propeller" evidence="1">
    <location>
        <begin position="89"/>
        <end position="345"/>
    </location>
</feature>
<evidence type="ECO:0000313" key="3">
    <source>
        <dbReference type="Proteomes" id="UP000306102"/>
    </source>
</evidence>
<dbReference type="AlphaFoldDB" id="A0A4S4CV95"/>
<sequence length="376" mass="41977">MSNWSSLSEDILLLILKQTTNLSDYIHFSAACSSWRSAAKHDLHRHRYQLPGLIVSSNSQTTATTQPSLFLPITTIHHCHRRHHNYLRQLFVPKSTTCCGSHQGWLVTIDTTHMAMQVLNPVTGIQYPLPHLTTLSSKTSSDWPITKAVLSSTPPSSDSNCIMVLLIYGYGALALCRLGDPSWTSIDSATTVPSDGPLGHLDSIFHHGKFYVVHSSGSLSALEFNFNPNPILIRLTKLPNLPRLEKRYLVESGGELFQVLRLFHDNELGYHTTGFEVYKLDFIENKWVGVRNLGKFALFLGLNQSVSLSESDVPGIKGNCIYFTDDLCCTNRYIKSSGYDTGVFNLEDSTIEPLYPTNIVSTKLPLPAVWVTPIPW</sequence>